<feature type="transmembrane region" description="Helical" evidence="2">
    <location>
        <begin position="266"/>
        <end position="284"/>
    </location>
</feature>
<keyword evidence="2" id="KW-1133">Transmembrane helix</keyword>
<feature type="region of interest" description="Disordered" evidence="1">
    <location>
        <begin position="100"/>
        <end position="120"/>
    </location>
</feature>
<reference evidence="3" key="1">
    <citation type="submission" date="2023-03" db="EMBL/GenBank/DDBJ databases">
        <title>Massive genome expansion in bonnet fungi (Mycena s.s.) driven by repeated elements and novel gene families across ecological guilds.</title>
        <authorList>
            <consortium name="Lawrence Berkeley National Laboratory"/>
            <person name="Harder C.B."/>
            <person name="Miyauchi S."/>
            <person name="Viragh M."/>
            <person name="Kuo A."/>
            <person name="Thoen E."/>
            <person name="Andreopoulos B."/>
            <person name="Lu D."/>
            <person name="Skrede I."/>
            <person name="Drula E."/>
            <person name="Henrissat B."/>
            <person name="Morin E."/>
            <person name="Kohler A."/>
            <person name="Barry K."/>
            <person name="LaButti K."/>
            <person name="Morin E."/>
            <person name="Salamov A."/>
            <person name="Lipzen A."/>
            <person name="Mereny Z."/>
            <person name="Hegedus B."/>
            <person name="Baldrian P."/>
            <person name="Stursova M."/>
            <person name="Weitz H."/>
            <person name="Taylor A."/>
            <person name="Grigoriev I.V."/>
            <person name="Nagy L.G."/>
            <person name="Martin F."/>
            <person name="Kauserud H."/>
        </authorList>
    </citation>
    <scope>NUCLEOTIDE SEQUENCE</scope>
    <source>
        <strain evidence="3">CBHHK002</strain>
    </source>
</reference>
<feature type="transmembrane region" description="Helical" evidence="2">
    <location>
        <begin position="296"/>
        <end position="320"/>
    </location>
</feature>
<comment type="caution">
    <text evidence="3">The sequence shown here is derived from an EMBL/GenBank/DDBJ whole genome shotgun (WGS) entry which is preliminary data.</text>
</comment>
<sequence length="512" mass="55190">MRPAAVPRPHPQHQAPAHPRYDARQALPFFVARAVFVDPAGAAAIFSGVTTTPQLPSAPLPACAALAVAVLHHRPRATTIDASFLHLPALTSTQEHSHTFDALPADTGSQTRSARRRPRLKHQEAIVAGARRPSAAQLPVRPPCGTSHRLSFASSVPASLECGVRHPPGLPAEPAVAGSAARALNAYHADMLDTTPVCTPARPTPPAVRKRVMLAFVVPHAAFVASPRCAAVLPSILPSPLEAHASRAFQYHPQHDPRPQRAPRSFLVAGAAFVAFSYAPIFYCPRRLYTKDILRLRVYVMTLLLITTLKSAQLLVIMWLQNVVHFADIEGAAEMLVDSWPDKINVIFVGLIAFHAQLFFRPRLWVMPRNMYIVSLVVALFVYGLVAGTGCHNSVTIHLGIVFVRDLVLCAITSYFLLQRSKEVLPETAGMLNAIVKSTFQSAAPAALCALINLVSGQVSGSGSTTDAGNRWLTVGIISNCILPKLYAIGNGPGGGLRRTNNVELIQVRTQV</sequence>
<dbReference type="EMBL" id="JARIHO010000038">
    <property type="protein sequence ID" value="KAJ7328751.1"/>
    <property type="molecule type" value="Genomic_DNA"/>
</dbReference>
<accession>A0AAD6ZMC0</accession>
<dbReference type="Proteomes" id="UP001218218">
    <property type="component" value="Unassembled WGS sequence"/>
</dbReference>
<proteinExistence type="predicted"/>
<keyword evidence="2" id="KW-0472">Membrane</keyword>
<dbReference type="AlphaFoldDB" id="A0AAD6ZMC0"/>
<evidence type="ECO:0000256" key="1">
    <source>
        <dbReference type="SAM" id="MobiDB-lite"/>
    </source>
</evidence>
<organism evidence="3 4">
    <name type="scientific">Mycena albidolilacea</name>
    <dbReference type="NCBI Taxonomy" id="1033008"/>
    <lineage>
        <taxon>Eukaryota</taxon>
        <taxon>Fungi</taxon>
        <taxon>Dikarya</taxon>
        <taxon>Basidiomycota</taxon>
        <taxon>Agaricomycotina</taxon>
        <taxon>Agaricomycetes</taxon>
        <taxon>Agaricomycetidae</taxon>
        <taxon>Agaricales</taxon>
        <taxon>Marasmiineae</taxon>
        <taxon>Mycenaceae</taxon>
        <taxon>Mycena</taxon>
    </lineage>
</organism>
<feature type="transmembrane region" description="Helical" evidence="2">
    <location>
        <begin position="340"/>
        <end position="360"/>
    </location>
</feature>
<gene>
    <name evidence="3" type="ORF">DFH08DRAFT_1084301</name>
</gene>
<keyword evidence="2" id="KW-0812">Transmembrane</keyword>
<protein>
    <submittedName>
        <fullName evidence="3">Uncharacterized protein</fullName>
    </submittedName>
</protein>
<evidence type="ECO:0000313" key="3">
    <source>
        <dbReference type="EMBL" id="KAJ7328751.1"/>
    </source>
</evidence>
<feature type="transmembrane region" description="Helical" evidence="2">
    <location>
        <begin position="372"/>
        <end position="390"/>
    </location>
</feature>
<evidence type="ECO:0000256" key="2">
    <source>
        <dbReference type="SAM" id="Phobius"/>
    </source>
</evidence>
<name>A0AAD6ZMC0_9AGAR</name>
<keyword evidence="4" id="KW-1185">Reference proteome</keyword>
<feature type="transmembrane region" description="Helical" evidence="2">
    <location>
        <begin position="396"/>
        <end position="418"/>
    </location>
</feature>
<evidence type="ECO:0000313" key="4">
    <source>
        <dbReference type="Proteomes" id="UP001218218"/>
    </source>
</evidence>